<organism evidence="5 6">
    <name type="scientific">Microbulbifer flavimaris</name>
    <dbReference type="NCBI Taxonomy" id="1781068"/>
    <lineage>
        <taxon>Bacteria</taxon>
        <taxon>Pseudomonadati</taxon>
        <taxon>Pseudomonadota</taxon>
        <taxon>Gammaproteobacteria</taxon>
        <taxon>Cellvibrionales</taxon>
        <taxon>Microbulbiferaceae</taxon>
        <taxon>Microbulbifer</taxon>
    </lineage>
</organism>
<dbReference type="InterPro" id="IPR014026">
    <property type="entry name" value="UDP-Glc/GDP-Man_DH_dimer"/>
</dbReference>
<evidence type="ECO:0000256" key="1">
    <source>
        <dbReference type="ARBA" id="ARBA00023002"/>
    </source>
</evidence>
<proteinExistence type="inferred from homology"/>
<accession>A0ABX4HX22</accession>
<name>A0ABX4HX22_9GAMM</name>
<comment type="caution">
    <text evidence="5">The sequence shown here is derived from an EMBL/GenBank/DDBJ whole genome shotgun (WGS) entry which is preliminary data.</text>
</comment>
<dbReference type="RefSeq" id="WP_067085640.1">
    <property type="nucleotide sequence ID" value="NZ_LRFG02000005.1"/>
</dbReference>
<dbReference type="InterPro" id="IPR028359">
    <property type="entry name" value="UDP_ManNAc/GlcNAc_DH"/>
</dbReference>
<dbReference type="PANTHER" id="PTHR43491">
    <property type="entry name" value="UDP-N-ACETYL-D-MANNOSAMINE DEHYDROGENASE"/>
    <property type="match status" value="1"/>
</dbReference>
<evidence type="ECO:0000313" key="5">
    <source>
        <dbReference type="EMBL" id="PCO04358.1"/>
    </source>
</evidence>
<dbReference type="EMBL" id="LRFG02000005">
    <property type="protein sequence ID" value="PCO04358.1"/>
    <property type="molecule type" value="Genomic_DNA"/>
</dbReference>
<dbReference type="SUPFAM" id="SSF52413">
    <property type="entry name" value="UDP-glucose/GDP-mannose dehydrogenase C-terminal domain"/>
    <property type="match status" value="1"/>
</dbReference>
<keyword evidence="6" id="KW-1185">Reference proteome</keyword>
<dbReference type="Proteomes" id="UP000218427">
    <property type="component" value="Unassembled WGS sequence"/>
</dbReference>
<evidence type="ECO:0000259" key="4">
    <source>
        <dbReference type="SMART" id="SM00984"/>
    </source>
</evidence>
<dbReference type="SUPFAM" id="SSF51735">
    <property type="entry name" value="NAD(P)-binding Rossmann-fold domains"/>
    <property type="match status" value="1"/>
</dbReference>
<dbReference type="InterPro" id="IPR014027">
    <property type="entry name" value="UDP-Glc/GDP-Man_DH_C"/>
</dbReference>
<dbReference type="Pfam" id="PF03720">
    <property type="entry name" value="UDPG_MGDP_dh_C"/>
    <property type="match status" value="1"/>
</dbReference>
<dbReference type="Gene3D" id="1.20.5.100">
    <property type="entry name" value="Cytochrome c1, transmembrane anchor, C-terminal"/>
    <property type="match status" value="1"/>
</dbReference>
<dbReference type="InterPro" id="IPR017476">
    <property type="entry name" value="UDP-Glc/GDP-Man"/>
</dbReference>
<dbReference type="SUPFAM" id="SSF48179">
    <property type="entry name" value="6-phosphogluconate dehydrogenase C-terminal domain-like"/>
    <property type="match status" value="1"/>
</dbReference>
<evidence type="ECO:0000256" key="3">
    <source>
        <dbReference type="PIRNR" id="PIRNR000124"/>
    </source>
</evidence>
<sequence length="422" mass="45647">MSTNTQFERISVLGLGYIGLPTAAVFASRGVEVVGVDINQRAVETINAGRVHIVEPDLDIVVQAAVNTGKLRATQVPEPADAFLIAVPTPFRETPEGHSREPDLTYIRAAAESIAPMLQKGNLVVLESTSPVGTTEQLSQWLQQARPDLTFPHVCGDAADVRVAHCPERVLPGKVLQELVSNDRIIGGLSPACSAAAVELYKIFVKGECILTNARTAEMTKLTENAFRDVNIAFANELSVICDQLKINVWELVRLANRHPRVNILNPGPGVGGHCIAVDPWFIVSSCPDQARLMSQARAVNDSKPAFVVDKVRKVAEQFKEPIIACLGLSFKADIDDLRESPAMRIVETLAESCFGDVVAVEPNIKELPGSLSDKGVRLVDLTTALENANVVVVLVDHREFRNLDPSLFAAKAAIDTRGVFA</sequence>
<dbReference type="PIRSF" id="PIRSF000124">
    <property type="entry name" value="UDPglc_GDPman_dh"/>
    <property type="match status" value="1"/>
</dbReference>
<dbReference type="InterPro" id="IPR001732">
    <property type="entry name" value="UDP-Glc/GDP-Man_DH_N"/>
</dbReference>
<dbReference type="Gene3D" id="3.40.50.720">
    <property type="entry name" value="NAD(P)-binding Rossmann-like Domain"/>
    <property type="match status" value="2"/>
</dbReference>
<dbReference type="NCBIfam" id="NF008286">
    <property type="entry name" value="PRK11064.1"/>
    <property type="match status" value="1"/>
</dbReference>
<dbReference type="SMART" id="SM00984">
    <property type="entry name" value="UDPG_MGDP_dh_C"/>
    <property type="match status" value="1"/>
</dbReference>
<protein>
    <submittedName>
        <fullName evidence="5">UDP-N-acetyl-D-mannosamine dehydrogenase</fullName>
    </submittedName>
</protein>
<gene>
    <name evidence="5" type="ORF">AWR36_012895</name>
</gene>
<dbReference type="PANTHER" id="PTHR43491:SF1">
    <property type="entry name" value="UDP-N-ACETYL-D-MANNOSAMINE DEHYDROGENASE"/>
    <property type="match status" value="1"/>
</dbReference>
<dbReference type="Pfam" id="PF00984">
    <property type="entry name" value="UDPG_MGDP_dh"/>
    <property type="match status" value="1"/>
</dbReference>
<dbReference type="InterPro" id="IPR008927">
    <property type="entry name" value="6-PGluconate_DH-like_C_sf"/>
</dbReference>
<evidence type="ECO:0000313" key="6">
    <source>
        <dbReference type="Proteomes" id="UP000218427"/>
    </source>
</evidence>
<dbReference type="InterPro" id="IPR036291">
    <property type="entry name" value="NAD(P)-bd_dom_sf"/>
</dbReference>
<dbReference type="Pfam" id="PF03721">
    <property type="entry name" value="UDPG_MGDP_dh_N"/>
    <property type="match status" value="1"/>
</dbReference>
<dbReference type="InterPro" id="IPR036220">
    <property type="entry name" value="UDP-Glc/GDP-Man_DH_C_sf"/>
</dbReference>
<dbReference type="NCBIfam" id="TIGR03026">
    <property type="entry name" value="NDP-sugDHase"/>
    <property type="match status" value="1"/>
</dbReference>
<keyword evidence="2" id="KW-0520">NAD</keyword>
<comment type="similarity">
    <text evidence="3">Belongs to the UDP-glucose/GDP-mannose dehydrogenase family.</text>
</comment>
<evidence type="ECO:0000256" key="2">
    <source>
        <dbReference type="ARBA" id="ARBA00023027"/>
    </source>
</evidence>
<reference evidence="5" key="1">
    <citation type="submission" date="2017-08" db="EMBL/GenBank/DDBJ databases">
        <title>Microbulbifer marisrubri sp. nov., a halophilic alphaproteobacterium isolated from marine sediment of the Yellow Sea, China.</title>
        <authorList>
            <person name="Zhang G."/>
            <person name="Xiong Q."/>
        </authorList>
    </citation>
    <scope>NUCLEOTIDE SEQUENCE [LARGE SCALE GENOMIC DNA]</scope>
    <source>
        <strain evidence="5">WRN-8</strain>
    </source>
</reference>
<feature type="domain" description="UDP-glucose/GDP-mannose dehydrogenase C-terminal" evidence="4">
    <location>
        <begin position="325"/>
        <end position="422"/>
    </location>
</feature>
<dbReference type="PIRSF" id="PIRSF500136">
    <property type="entry name" value="UDP_ManNAc_DH"/>
    <property type="match status" value="1"/>
</dbReference>
<keyword evidence="1" id="KW-0560">Oxidoreductase</keyword>